<evidence type="ECO:0000256" key="2">
    <source>
        <dbReference type="ARBA" id="ARBA00022475"/>
    </source>
</evidence>
<keyword evidence="5 6" id="KW-0472">Membrane</keyword>
<feature type="domain" description="RDD" evidence="7">
    <location>
        <begin position="20"/>
        <end position="142"/>
    </location>
</feature>
<reference evidence="8" key="2">
    <citation type="submission" date="2023-07" db="EMBL/GenBank/DDBJ databases">
        <authorList>
            <person name="Shen H."/>
        </authorList>
    </citation>
    <scope>NUCLEOTIDE SEQUENCE</scope>
    <source>
        <strain evidence="8">TNR-22</strain>
    </source>
</reference>
<accession>A0ABT8YKC8</accession>
<feature type="transmembrane region" description="Helical" evidence="6">
    <location>
        <begin position="24"/>
        <end position="48"/>
    </location>
</feature>
<dbReference type="Proteomes" id="UP001174932">
    <property type="component" value="Unassembled WGS sequence"/>
</dbReference>
<evidence type="ECO:0000256" key="3">
    <source>
        <dbReference type="ARBA" id="ARBA00022692"/>
    </source>
</evidence>
<keyword evidence="3 6" id="KW-0812">Transmembrane</keyword>
<evidence type="ECO:0000256" key="1">
    <source>
        <dbReference type="ARBA" id="ARBA00004651"/>
    </source>
</evidence>
<comment type="subcellular location">
    <subcellularLocation>
        <location evidence="1">Cell membrane</location>
        <topology evidence="1">Multi-pass membrane protein</topology>
    </subcellularLocation>
</comment>
<keyword evidence="9" id="KW-1185">Reference proteome</keyword>
<sequence length="157" mass="17479">MSDIINPSPETSPYAYDGLLTRRVMAFIIDYMIILLLMIPAAVIVFVLGIATLGLAFYLFPILFFIVAGLYFGLSLSGPFQASLGMRTMDVRMIRDDGGPIDFATAILHLVTFWILNSLLTPFILLVGLFTDRKRLLHDILIGTTTIRASRMGVARY</sequence>
<dbReference type="RefSeq" id="WP_304375671.1">
    <property type="nucleotide sequence ID" value="NZ_JAUOZU010000006.1"/>
</dbReference>
<protein>
    <submittedName>
        <fullName evidence="8">RDD family protein</fullName>
    </submittedName>
</protein>
<dbReference type="EMBL" id="JAUOZU010000006">
    <property type="protein sequence ID" value="MDO6963759.1"/>
    <property type="molecule type" value="Genomic_DNA"/>
</dbReference>
<evidence type="ECO:0000256" key="4">
    <source>
        <dbReference type="ARBA" id="ARBA00022989"/>
    </source>
</evidence>
<name>A0ABT8YKC8_9HYPH</name>
<comment type="caution">
    <text evidence="8">The sequence shown here is derived from an EMBL/GenBank/DDBJ whole genome shotgun (WGS) entry which is preliminary data.</text>
</comment>
<evidence type="ECO:0000259" key="7">
    <source>
        <dbReference type="Pfam" id="PF06271"/>
    </source>
</evidence>
<evidence type="ECO:0000313" key="8">
    <source>
        <dbReference type="EMBL" id="MDO6963759.1"/>
    </source>
</evidence>
<evidence type="ECO:0000313" key="9">
    <source>
        <dbReference type="Proteomes" id="UP001174932"/>
    </source>
</evidence>
<gene>
    <name evidence="8" type="ORF">Q4481_07300</name>
</gene>
<proteinExistence type="predicted"/>
<dbReference type="InterPro" id="IPR010432">
    <property type="entry name" value="RDD"/>
</dbReference>
<dbReference type="PANTHER" id="PTHR36115">
    <property type="entry name" value="PROLINE-RICH ANTIGEN HOMOLOG-RELATED"/>
    <property type="match status" value="1"/>
</dbReference>
<dbReference type="PANTHER" id="PTHR36115:SF4">
    <property type="entry name" value="MEMBRANE PROTEIN"/>
    <property type="match status" value="1"/>
</dbReference>
<feature type="transmembrane region" description="Helical" evidence="6">
    <location>
        <begin position="55"/>
        <end position="74"/>
    </location>
</feature>
<keyword evidence="2" id="KW-1003">Cell membrane</keyword>
<feature type="transmembrane region" description="Helical" evidence="6">
    <location>
        <begin position="106"/>
        <end position="130"/>
    </location>
</feature>
<keyword evidence="4 6" id="KW-1133">Transmembrane helix</keyword>
<organism evidence="8 9">
    <name type="scientific">Rhizobium alvei</name>
    <dbReference type="NCBI Taxonomy" id="1132659"/>
    <lineage>
        <taxon>Bacteria</taxon>
        <taxon>Pseudomonadati</taxon>
        <taxon>Pseudomonadota</taxon>
        <taxon>Alphaproteobacteria</taxon>
        <taxon>Hyphomicrobiales</taxon>
        <taxon>Rhizobiaceae</taxon>
        <taxon>Rhizobium/Agrobacterium group</taxon>
        <taxon>Rhizobium</taxon>
    </lineage>
</organism>
<reference evidence="8" key="1">
    <citation type="journal article" date="2015" name="Int. J. Syst. Evol. Microbiol.">
        <title>Rhizobium alvei sp. nov., isolated from a freshwater river.</title>
        <authorList>
            <person name="Sheu S.Y."/>
            <person name="Huang H.W."/>
            <person name="Young C.C."/>
            <person name="Chen W.M."/>
        </authorList>
    </citation>
    <scope>NUCLEOTIDE SEQUENCE</scope>
    <source>
        <strain evidence="8">TNR-22</strain>
    </source>
</reference>
<dbReference type="InterPro" id="IPR051791">
    <property type="entry name" value="Pra-immunoreactive"/>
</dbReference>
<dbReference type="Pfam" id="PF06271">
    <property type="entry name" value="RDD"/>
    <property type="match status" value="1"/>
</dbReference>
<evidence type="ECO:0000256" key="5">
    <source>
        <dbReference type="ARBA" id="ARBA00023136"/>
    </source>
</evidence>
<evidence type="ECO:0000256" key="6">
    <source>
        <dbReference type="SAM" id="Phobius"/>
    </source>
</evidence>